<gene>
    <name evidence="1" type="ORF">SCLAV_p0674</name>
</gene>
<protein>
    <recommendedName>
        <fullName evidence="3">WXG100 family type VII secretion target</fullName>
    </recommendedName>
</protein>
<keyword evidence="1" id="KW-0614">Plasmid</keyword>
<dbReference type="AlphaFoldDB" id="B5H2N7"/>
<reference evidence="1 2" key="1">
    <citation type="journal article" date="2010" name="Genome Biol. Evol.">
        <title>The sequence of a 1.8-mb bacterial linear plasmid reveals a rich evolutionary reservoir of secondary metabolic pathways.</title>
        <authorList>
            <person name="Medema M.H."/>
            <person name="Trefzer A."/>
            <person name="Kovalchuk A."/>
            <person name="van den Berg M."/>
            <person name="Mueller U."/>
            <person name="Heijne W."/>
            <person name="Wu L."/>
            <person name="Alam M.T."/>
            <person name="Ronning C.M."/>
            <person name="Nierman W.C."/>
            <person name="Bovenberg R.A.L."/>
            <person name="Breitling R."/>
            <person name="Takano E."/>
        </authorList>
    </citation>
    <scope>NUCLEOTIDE SEQUENCE [LARGE SCALE GENOMIC DNA]</scope>
    <source>
        <strain evidence="1">ATCC 27064</strain>
        <plasmid evidence="1 2">pSCL4</plasmid>
    </source>
</reference>
<evidence type="ECO:0008006" key="3">
    <source>
        <dbReference type="Google" id="ProtNLM"/>
    </source>
</evidence>
<dbReference type="Gene3D" id="1.10.287.1060">
    <property type="entry name" value="ESAT-6-like"/>
    <property type="match status" value="1"/>
</dbReference>
<proteinExistence type="predicted"/>
<name>B5H2N7_STRCL</name>
<accession>B5H2N7</accession>
<dbReference type="eggNOG" id="ENOG5034AWU">
    <property type="taxonomic scope" value="Bacteria"/>
</dbReference>
<dbReference type="OrthoDB" id="4350663at2"/>
<dbReference type="GeneID" id="93733795"/>
<dbReference type="SUPFAM" id="SSF140453">
    <property type="entry name" value="EsxAB dimer-like"/>
    <property type="match status" value="1"/>
</dbReference>
<geneLocation type="plasmid" evidence="1 2">
    <name>pSCL4</name>
</geneLocation>
<evidence type="ECO:0000313" key="1">
    <source>
        <dbReference type="EMBL" id="EFG04161.2"/>
    </source>
</evidence>
<dbReference type="RefSeq" id="WP_003958532.1">
    <property type="nucleotide sequence ID" value="NZ_CM000914.1"/>
</dbReference>
<organism evidence="1 2">
    <name type="scientific">Streptomyces clavuligerus</name>
    <dbReference type="NCBI Taxonomy" id="1901"/>
    <lineage>
        <taxon>Bacteria</taxon>
        <taxon>Bacillati</taxon>
        <taxon>Actinomycetota</taxon>
        <taxon>Actinomycetes</taxon>
        <taxon>Kitasatosporales</taxon>
        <taxon>Streptomycetaceae</taxon>
        <taxon>Streptomyces</taxon>
    </lineage>
</organism>
<sequence>MAKGDIHLDYNEIEQVSARLNSAADNMVPQLSALRGEVSRLLSNGLVFRQTSPKMEAAYQKFNDSLTAAVKQINSFAQQFKDIRQQMEEMDNKMASGMDKNSS</sequence>
<dbReference type="InterPro" id="IPR036689">
    <property type="entry name" value="ESAT-6-like_sf"/>
</dbReference>
<keyword evidence="2" id="KW-1185">Reference proteome</keyword>
<dbReference type="EMBL" id="CM000914">
    <property type="protein sequence ID" value="EFG04161.2"/>
    <property type="molecule type" value="Genomic_DNA"/>
</dbReference>
<dbReference type="Proteomes" id="UP000002357">
    <property type="component" value="Plasmid pSCL4"/>
</dbReference>
<evidence type="ECO:0000313" key="2">
    <source>
        <dbReference type="Proteomes" id="UP000002357"/>
    </source>
</evidence>